<dbReference type="SUPFAM" id="SSF52218">
    <property type="entry name" value="Flavoproteins"/>
    <property type="match status" value="1"/>
</dbReference>
<dbReference type="Gene3D" id="3.40.50.360">
    <property type="match status" value="1"/>
</dbReference>
<organism evidence="2 3">
    <name type="scientific">Idiomarina xiamenensis 10-D-4</name>
    <dbReference type="NCBI Taxonomy" id="740709"/>
    <lineage>
        <taxon>Bacteria</taxon>
        <taxon>Pseudomonadati</taxon>
        <taxon>Pseudomonadota</taxon>
        <taxon>Gammaproteobacteria</taxon>
        <taxon>Alteromonadales</taxon>
        <taxon>Idiomarinaceae</taxon>
        <taxon>Idiomarina</taxon>
    </lineage>
</organism>
<feature type="non-terminal residue" evidence="2">
    <location>
        <position position="56"/>
    </location>
</feature>
<reference evidence="2 3" key="1">
    <citation type="journal article" date="2012" name="J. Bacteriol.">
        <title>Genome Sequence of Idiomarina xiamenensis Type Strain 10-D-4.</title>
        <authorList>
            <person name="Lai Q."/>
            <person name="Wang L."/>
            <person name="Wang W."/>
            <person name="Shao Z."/>
        </authorList>
    </citation>
    <scope>NUCLEOTIDE SEQUENCE [LARGE SCALE GENOMIC DNA]</scope>
    <source>
        <strain evidence="2 3">10-D-4</strain>
    </source>
</reference>
<evidence type="ECO:0000259" key="1">
    <source>
        <dbReference type="Pfam" id="PF02525"/>
    </source>
</evidence>
<dbReference type="Pfam" id="PF02525">
    <property type="entry name" value="Flavodoxin_2"/>
    <property type="match status" value="1"/>
</dbReference>
<keyword evidence="3" id="KW-1185">Reference proteome</keyword>
<sequence length="56" mass="6041">MNILQLNASILGDNSVTRQLTDKVVSNLAGDDDQVIHRDLVTTAIPHLDAEILMAA</sequence>
<comment type="caution">
    <text evidence="2">The sequence shown here is derived from an EMBL/GenBank/DDBJ whole genome shotgun (WGS) entry which is preliminary data.</text>
</comment>
<dbReference type="InterPro" id="IPR003680">
    <property type="entry name" value="Flavodoxin_fold"/>
</dbReference>
<dbReference type="InterPro" id="IPR029039">
    <property type="entry name" value="Flavoprotein-like_sf"/>
</dbReference>
<protein>
    <submittedName>
        <fullName evidence="2">Azoreductase</fullName>
    </submittedName>
</protein>
<evidence type="ECO:0000313" key="3">
    <source>
        <dbReference type="Proteomes" id="UP000014115"/>
    </source>
</evidence>
<name>K2K507_9GAMM</name>
<dbReference type="AlphaFoldDB" id="K2K507"/>
<dbReference type="RefSeq" id="WP_008490149.1">
    <property type="nucleotide sequence ID" value="NZ_AMRG01000048.1"/>
</dbReference>
<dbReference type="Proteomes" id="UP000014115">
    <property type="component" value="Unassembled WGS sequence"/>
</dbReference>
<feature type="domain" description="Flavodoxin-like fold" evidence="1">
    <location>
        <begin position="1"/>
        <end position="53"/>
    </location>
</feature>
<evidence type="ECO:0000313" key="2">
    <source>
        <dbReference type="EMBL" id="EKE78034.1"/>
    </source>
</evidence>
<dbReference type="EMBL" id="AMRG01000048">
    <property type="protein sequence ID" value="EKE78034.1"/>
    <property type="molecule type" value="Genomic_DNA"/>
</dbReference>
<proteinExistence type="predicted"/>
<accession>K2K507</accession>
<gene>
    <name evidence="2" type="ORF">A10D4_13431</name>
</gene>